<feature type="region of interest" description="Disordered" evidence="1">
    <location>
        <begin position="31"/>
        <end position="50"/>
    </location>
</feature>
<evidence type="ECO:0000313" key="4">
    <source>
        <dbReference type="Proteomes" id="UP000823388"/>
    </source>
</evidence>
<evidence type="ECO:0000256" key="1">
    <source>
        <dbReference type="SAM" id="MobiDB-lite"/>
    </source>
</evidence>
<feature type="compositionally biased region" description="Basic residues" evidence="1">
    <location>
        <begin position="39"/>
        <end position="50"/>
    </location>
</feature>
<evidence type="ECO:0000313" key="3">
    <source>
        <dbReference type="EMBL" id="KAG2597106.1"/>
    </source>
</evidence>
<dbReference type="EMBL" id="CM029045">
    <property type="protein sequence ID" value="KAG2597106.1"/>
    <property type="molecule type" value="Genomic_DNA"/>
</dbReference>
<sequence length="98" mass="11031">MPLWFLERAALTHLARASVAHGPCATPGLTPTLPALPRLRPRTPVRRTRKHDITRKYHVLWPPSICPTQYLFGRMEAKDEAGGRGGQISNRDRPQKQG</sequence>
<comment type="caution">
    <text evidence="3">The sequence shown here is derived from an EMBL/GenBank/DDBJ whole genome shotgun (WGS) entry which is preliminary data.</text>
</comment>
<proteinExistence type="predicted"/>
<keyword evidence="2" id="KW-0732">Signal</keyword>
<reference evidence="3" key="1">
    <citation type="submission" date="2020-05" db="EMBL/GenBank/DDBJ databases">
        <title>WGS assembly of Panicum virgatum.</title>
        <authorList>
            <person name="Lovell J.T."/>
            <person name="Jenkins J."/>
            <person name="Shu S."/>
            <person name="Juenger T.E."/>
            <person name="Schmutz J."/>
        </authorList>
    </citation>
    <scope>NUCLEOTIDE SEQUENCE</scope>
    <source>
        <strain evidence="3">AP13</strain>
    </source>
</reference>
<dbReference type="AlphaFoldDB" id="A0A8T0SKU9"/>
<feature type="signal peptide" evidence="2">
    <location>
        <begin position="1"/>
        <end position="17"/>
    </location>
</feature>
<keyword evidence="4" id="KW-1185">Reference proteome</keyword>
<gene>
    <name evidence="3" type="ORF">PVAP13_5KG190207</name>
</gene>
<feature type="chain" id="PRO_5035847085" description="Secreted protein" evidence="2">
    <location>
        <begin position="18"/>
        <end position="98"/>
    </location>
</feature>
<feature type="region of interest" description="Disordered" evidence="1">
    <location>
        <begin position="77"/>
        <end position="98"/>
    </location>
</feature>
<dbReference type="Proteomes" id="UP000823388">
    <property type="component" value="Chromosome 5K"/>
</dbReference>
<organism evidence="3 4">
    <name type="scientific">Panicum virgatum</name>
    <name type="common">Blackwell switchgrass</name>
    <dbReference type="NCBI Taxonomy" id="38727"/>
    <lineage>
        <taxon>Eukaryota</taxon>
        <taxon>Viridiplantae</taxon>
        <taxon>Streptophyta</taxon>
        <taxon>Embryophyta</taxon>
        <taxon>Tracheophyta</taxon>
        <taxon>Spermatophyta</taxon>
        <taxon>Magnoliopsida</taxon>
        <taxon>Liliopsida</taxon>
        <taxon>Poales</taxon>
        <taxon>Poaceae</taxon>
        <taxon>PACMAD clade</taxon>
        <taxon>Panicoideae</taxon>
        <taxon>Panicodae</taxon>
        <taxon>Paniceae</taxon>
        <taxon>Panicinae</taxon>
        <taxon>Panicum</taxon>
        <taxon>Panicum sect. Hiantes</taxon>
    </lineage>
</organism>
<name>A0A8T0SKU9_PANVG</name>
<protein>
    <recommendedName>
        <fullName evidence="5">Secreted protein</fullName>
    </recommendedName>
</protein>
<evidence type="ECO:0000256" key="2">
    <source>
        <dbReference type="SAM" id="SignalP"/>
    </source>
</evidence>
<evidence type="ECO:0008006" key="5">
    <source>
        <dbReference type="Google" id="ProtNLM"/>
    </source>
</evidence>
<accession>A0A8T0SKU9</accession>